<organism evidence="1 2">
    <name type="scientific">Bacillus spizizenii (strain ATCC 23059 / NRRL B-14472 / W23)</name>
    <name type="common">Bacillus subtilis subsp. spizizenii</name>
    <dbReference type="NCBI Taxonomy" id="655816"/>
    <lineage>
        <taxon>Bacteria</taxon>
        <taxon>Bacillati</taxon>
        <taxon>Bacillota</taxon>
        <taxon>Bacilli</taxon>
        <taxon>Bacillales</taxon>
        <taxon>Bacillaceae</taxon>
        <taxon>Bacillus</taxon>
    </lineage>
</organism>
<reference key="1">
    <citation type="submission" date="2010-08" db="EMBL/GenBank/DDBJ databases">
        <authorList>
            <person name="Zeigler D.R."/>
        </authorList>
    </citation>
    <scope>NUCLEOTIDE SEQUENCE</scope>
    <source>
        <strain>W23</strain>
    </source>
</reference>
<dbReference type="KEGG" id="bss:BSUW23_19505"/>
<dbReference type="RefSeq" id="WP_003218905.1">
    <property type="nucleotide sequence ID" value="NC_014479.1"/>
</dbReference>
<dbReference type="EMBL" id="CP002183">
    <property type="protein sequence ID" value="ADM39935.1"/>
    <property type="molecule type" value="Genomic_DNA"/>
</dbReference>
<dbReference type="Proteomes" id="UP000002233">
    <property type="component" value="Chromosome"/>
</dbReference>
<evidence type="ECO:0000313" key="1">
    <source>
        <dbReference type="EMBL" id="ADM39935.1"/>
    </source>
</evidence>
<dbReference type="HOGENOM" id="CLU_152394_0_0_9"/>
<gene>
    <name evidence="1" type="primary">yxxG</name>
    <name evidence="1" type="ordered locus">BSUW23_19505</name>
</gene>
<evidence type="ECO:0000313" key="2">
    <source>
        <dbReference type="Proteomes" id="UP000002233"/>
    </source>
</evidence>
<evidence type="ECO:0008006" key="3">
    <source>
        <dbReference type="Google" id="ProtNLM"/>
    </source>
</evidence>
<proteinExistence type="predicted"/>
<dbReference type="Pfam" id="PF24716">
    <property type="entry name" value="WapI"/>
    <property type="match status" value="1"/>
</dbReference>
<reference evidence="1 2" key="2">
    <citation type="journal article" date="2011" name="Microbiology">
        <title>The genome sequence of Bacillus subtilis subsp. spizizenii W23: insights into speciation within the B. subtilis complex and into the history of B. subtilis genetics.</title>
        <authorList>
            <person name="Zeigler D.R."/>
        </authorList>
    </citation>
    <scope>NUCLEOTIDE SEQUENCE [LARGE SCALE GENOMIC DNA]</scope>
    <source>
        <strain evidence="2">ATCC 23059 / NRRL B-14472 / W23</strain>
    </source>
</reference>
<accession>E0TXJ1</accession>
<dbReference type="InterPro" id="IPR056510">
    <property type="entry name" value="WapI"/>
</dbReference>
<name>E0TXJ1_BACSH</name>
<dbReference type="AlphaFoldDB" id="E0TXJ1"/>
<sequence length="143" mass="16563">MARIRDDCLELELTPRRYQEMDDDPFILSIFELLENNKAIVRDFSAVLLESEYTLLISGIEAIIMGKHSNISLETIEPFLLLSIDKENGNYRIKIKIICDDEYKESKSNSNLFEINCSEEKLESFVTTLKLNLENIKNPSKLL</sequence>
<protein>
    <recommendedName>
        <fullName evidence="3">Immunity protein WapI</fullName>
    </recommendedName>
</protein>